<accession>A0ACB5U144</accession>
<dbReference type="EMBL" id="BSXV01003741">
    <property type="protein sequence ID" value="GME98889.1"/>
    <property type="molecule type" value="Genomic_DNA"/>
</dbReference>
<evidence type="ECO:0000313" key="1">
    <source>
        <dbReference type="EMBL" id="GME98889.1"/>
    </source>
</evidence>
<name>A0ACB5U144_CANBO</name>
<organism evidence="1 2">
    <name type="scientific">Candida boidinii</name>
    <name type="common">Yeast</name>
    <dbReference type="NCBI Taxonomy" id="5477"/>
    <lineage>
        <taxon>Eukaryota</taxon>
        <taxon>Fungi</taxon>
        <taxon>Dikarya</taxon>
        <taxon>Ascomycota</taxon>
        <taxon>Saccharomycotina</taxon>
        <taxon>Pichiomycetes</taxon>
        <taxon>Pichiales</taxon>
        <taxon>Pichiaceae</taxon>
        <taxon>Ogataea</taxon>
        <taxon>Ogataea/Candida clade</taxon>
    </lineage>
</organism>
<sequence>MSLALYKEFPNKKEGDSEYLTEEERKAILDSEIKRRLWWGLYIFDAGASITFGRPINLPPQETISTKLVSNINDETLNDMLNDQSLKVVNDAMLNKPYPTIYSAMIQQTKFTLLTSPMYTKLLDKHLPSLKECLEMNSKLTDFVKNLPNYFSEHNTIAEQAYKNVPENLYPGYKDRPPTWLTLSRHRLIWRYKNLQIILFRPFIWQKIMANDAQSIEICETEEAKKCRKICLDAASETITSIYNYVNNERDNLSLIATCSELVQEYSNGQKSTACYW</sequence>
<protein>
    <submittedName>
        <fullName evidence="1">Unnamed protein product</fullName>
    </submittedName>
</protein>
<comment type="caution">
    <text evidence="1">The sequence shown here is derived from an EMBL/GenBank/DDBJ whole genome shotgun (WGS) entry which is preliminary data.</text>
</comment>
<dbReference type="Proteomes" id="UP001165101">
    <property type="component" value="Unassembled WGS sequence"/>
</dbReference>
<evidence type="ECO:0000313" key="2">
    <source>
        <dbReference type="Proteomes" id="UP001165101"/>
    </source>
</evidence>
<keyword evidence="2" id="KW-1185">Reference proteome</keyword>
<reference evidence="1" key="1">
    <citation type="submission" date="2023-04" db="EMBL/GenBank/DDBJ databases">
        <title>Candida boidinii NBRC 1967.</title>
        <authorList>
            <person name="Ichikawa N."/>
            <person name="Sato H."/>
            <person name="Tonouchi N."/>
        </authorList>
    </citation>
    <scope>NUCLEOTIDE SEQUENCE</scope>
    <source>
        <strain evidence="1">NBRC 1967</strain>
    </source>
</reference>
<gene>
    <name evidence="1" type="ORF">Cboi01_000512200</name>
</gene>
<proteinExistence type="predicted"/>